<dbReference type="EMBL" id="CM007361">
    <property type="protein sequence ID" value="OIW19118.1"/>
    <property type="molecule type" value="Genomic_DNA"/>
</dbReference>
<evidence type="ECO:0000256" key="1">
    <source>
        <dbReference type="SAM" id="MobiDB-lite"/>
    </source>
</evidence>
<name>A0A4P1RVW7_LUPAN</name>
<accession>A0A4P1RVW7</accession>
<sequence>MDRTTTKRIVIYHPEKNATSKRQQQPRSSEKKYSPTTGNVGYLCRHELTDEWLTYTPPYSDTPSPQRVILTRWISSGGPPRDDDRPWWPIRRRRRRKNRSQTRTHLPHHRSLSRIHNRGRSSWMAASLQPLTLPRSAIISVCRRWKEEEERKRDLGISYILFDVFRELKTVCSWGYGYENEIKIMDDPCSLSPLPE</sequence>
<gene>
    <name evidence="2" type="ORF">TanjilG_08918</name>
</gene>
<dbReference type="Gramene" id="OIW19118">
    <property type="protein sequence ID" value="OIW19118"/>
    <property type="gene ID" value="TanjilG_08918"/>
</dbReference>
<feature type="region of interest" description="Disordered" evidence="1">
    <location>
        <begin position="1"/>
        <end position="38"/>
    </location>
</feature>
<dbReference type="AlphaFoldDB" id="A0A4P1RVW7"/>
<proteinExistence type="predicted"/>
<keyword evidence="3" id="KW-1185">Reference proteome</keyword>
<evidence type="ECO:0000313" key="3">
    <source>
        <dbReference type="Proteomes" id="UP000188354"/>
    </source>
</evidence>
<evidence type="ECO:0000313" key="2">
    <source>
        <dbReference type="EMBL" id="OIW19118.1"/>
    </source>
</evidence>
<dbReference type="Proteomes" id="UP000188354">
    <property type="component" value="Chromosome LG01"/>
</dbReference>
<protein>
    <submittedName>
        <fullName evidence="2">Uncharacterized protein</fullName>
    </submittedName>
</protein>
<organism evidence="2 3">
    <name type="scientific">Lupinus angustifolius</name>
    <name type="common">Narrow-leaved blue lupine</name>
    <dbReference type="NCBI Taxonomy" id="3871"/>
    <lineage>
        <taxon>Eukaryota</taxon>
        <taxon>Viridiplantae</taxon>
        <taxon>Streptophyta</taxon>
        <taxon>Embryophyta</taxon>
        <taxon>Tracheophyta</taxon>
        <taxon>Spermatophyta</taxon>
        <taxon>Magnoliopsida</taxon>
        <taxon>eudicotyledons</taxon>
        <taxon>Gunneridae</taxon>
        <taxon>Pentapetalae</taxon>
        <taxon>rosids</taxon>
        <taxon>fabids</taxon>
        <taxon>Fabales</taxon>
        <taxon>Fabaceae</taxon>
        <taxon>Papilionoideae</taxon>
        <taxon>50 kb inversion clade</taxon>
        <taxon>genistoids sensu lato</taxon>
        <taxon>core genistoids</taxon>
        <taxon>Genisteae</taxon>
        <taxon>Lupinus</taxon>
    </lineage>
</organism>
<reference evidence="2 3" key="1">
    <citation type="journal article" date="2017" name="Plant Biotechnol. J.">
        <title>A comprehensive draft genome sequence for lupin (Lupinus angustifolius), an emerging health food: insights into plant-microbe interactions and legume evolution.</title>
        <authorList>
            <person name="Hane J.K."/>
            <person name="Ming Y."/>
            <person name="Kamphuis L.G."/>
            <person name="Nelson M.N."/>
            <person name="Garg G."/>
            <person name="Atkins C.A."/>
            <person name="Bayer P.E."/>
            <person name="Bravo A."/>
            <person name="Bringans S."/>
            <person name="Cannon S."/>
            <person name="Edwards D."/>
            <person name="Foley R."/>
            <person name="Gao L.L."/>
            <person name="Harrison M.J."/>
            <person name="Huang W."/>
            <person name="Hurgobin B."/>
            <person name="Li S."/>
            <person name="Liu C.W."/>
            <person name="McGrath A."/>
            <person name="Morahan G."/>
            <person name="Murray J."/>
            <person name="Weller J."/>
            <person name="Jian J."/>
            <person name="Singh K.B."/>
        </authorList>
    </citation>
    <scope>NUCLEOTIDE SEQUENCE [LARGE SCALE GENOMIC DNA]</scope>
    <source>
        <strain evidence="3">cv. Tanjil</strain>
        <tissue evidence="2">Whole plant</tissue>
    </source>
</reference>